<reference evidence="7 8" key="1">
    <citation type="submission" date="2023-04" db="EMBL/GenBank/DDBJ databases">
        <title>Genome of Basidiobolus ranarum AG-B5.</title>
        <authorList>
            <person name="Stajich J.E."/>
            <person name="Carter-House D."/>
            <person name="Gryganskyi A."/>
        </authorList>
    </citation>
    <scope>NUCLEOTIDE SEQUENCE [LARGE SCALE GENOMIC DNA]</scope>
    <source>
        <strain evidence="7 8">AG-B5</strain>
    </source>
</reference>
<dbReference type="InterPro" id="IPR017441">
    <property type="entry name" value="Protein_kinase_ATP_BS"/>
</dbReference>
<keyword evidence="2 3" id="KW-0067">ATP-binding</keyword>
<dbReference type="InterPro" id="IPR000719">
    <property type="entry name" value="Prot_kinase_dom"/>
</dbReference>
<dbReference type="Proteomes" id="UP001479436">
    <property type="component" value="Unassembled WGS sequence"/>
</dbReference>
<dbReference type="InterPro" id="IPR008271">
    <property type="entry name" value="Ser/Thr_kinase_AS"/>
</dbReference>
<evidence type="ECO:0000256" key="2">
    <source>
        <dbReference type="ARBA" id="ARBA00022840"/>
    </source>
</evidence>
<dbReference type="SUPFAM" id="SSF56112">
    <property type="entry name" value="Protein kinase-like (PK-like)"/>
    <property type="match status" value="1"/>
</dbReference>
<dbReference type="PROSITE" id="PS50011">
    <property type="entry name" value="PROTEIN_KINASE_DOM"/>
    <property type="match status" value="1"/>
</dbReference>
<accession>A0ABR2VWI3</accession>
<dbReference type="PROSITE" id="PS00107">
    <property type="entry name" value="PROTEIN_KINASE_ATP"/>
    <property type="match status" value="1"/>
</dbReference>
<name>A0ABR2VWI3_9FUNG</name>
<dbReference type="Gene3D" id="1.10.510.10">
    <property type="entry name" value="Transferase(Phosphotransferase) domain 1"/>
    <property type="match status" value="1"/>
</dbReference>
<dbReference type="EC" id="2.7.11.17" evidence="7"/>
<comment type="caution">
    <text evidence="7">The sequence shown here is derived from an EMBL/GenBank/DDBJ whole genome shotgun (WGS) entry which is preliminary data.</text>
</comment>
<dbReference type="PANTHER" id="PTHR24347">
    <property type="entry name" value="SERINE/THREONINE-PROTEIN KINASE"/>
    <property type="match status" value="1"/>
</dbReference>
<dbReference type="SMART" id="SM00220">
    <property type="entry name" value="S_TKc"/>
    <property type="match status" value="1"/>
</dbReference>
<evidence type="ECO:0000259" key="6">
    <source>
        <dbReference type="PROSITE" id="PS50011"/>
    </source>
</evidence>
<evidence type="ECO:0000256" key="1">
    <source>
        <dbReference type="ARBA" id="ARBA00022741"/>
    </source>
</evidence>
<dbReference type="EMBL" id="JASJQH010007504">
    <property type="protein sequence ID" value="KAK9708184.1"/>
    <property type="molecule type" value="Genomic_DNA"/>
</dbReference>
<dbReference type="GO" id="GO:0004683">
    <property type="term" value="F:calcium/calmodulin-dependent protein kinase activity"/>
    <property type="evidence" value="ECO:0007669"/>
    <property type="project" value="UniProtKB-EC"/>
</dbReference>
<dbReference type="Pfam" id="PF00069">
    <property type="entry name" value="Pkinase"/>
    <property type="match status" value="1"/>
</dbReference>
<keyword evidence="4" id="KW-0723">Serine/threonine-protein kinase</keyword>
<comment type="similarity">
    <text evidence="4">Belongs to the protein kinase superfamily.</text>
</comment>
<feature type="region of interest" description="Disordered" evidence="5">
    <location>
        <begin position="322"/>
        <end position="384"/>
    </location>
</feature>
<feature type="compositionally biased region" description="Basic and acidic residues" evidence="5">
    <location>
        <begin position="360"/>
        <end position="384"/>
    </location>
</feature>
<feature type="compositionally biased region" description="Polar residues" evidence="5">
    <location>
        <begin position="345"/>
        <end position="356"/>
    </location>
</feature>
<sequence>MGVFDLLHRQPPSYEKKKNYRIGKVLGSGSYGEVKEAQVIKTGEFVAIKVIRKDILGDQLDMIDKELEVVKKVNHPNIVAYVDSFESRDKYYLIFQLARGGELFERIIEQGKFTEKDATRFMKTVIDAIDYLHDHNIVHRDLKPENLLFKDETPDAPLMVVDFGIAKSLSDEQQVLSTVCGSHGYTAPEVLWKSGYGKPVDMWSIGVITYTLLCGYLPFQRWEGHPDYMNALAKAKFKFDEKYWVGISDDAKEFITKLLNPDQNKRMTAKEALQHRWLTGETASDKDLLDNVRENFNPRRTLRRAVEVVQLINRLKIARANTSSSEGWGGDLTSTSTSTSKDQADTNTTEVSQSTEAEAAESKPVPKEAQEEAKEESKKESHSA</sequence>
<evidence type="ECO:0000313" key="7">
    <source>
        <dbReference type="EMBL" id="KAK9708184.1"/>
    </source>
</evidence>
<evidence type="ECO:0000256" key="4">
    <source>
        <dbReference type="RuleBase" id="RU000304"/>
    </source>
</evidence>
<feature type="binding site" evidence="3">
    <location>
        <position position="53"/>
    </location>
    <ligand>
        <name>ATP</name>
        <dbReference type="ChEBI" id="CHEBI:30616"/>
    </ligand>
</feature>
<dbReference type="PROSITE" id="PS00108">
    <property type="entry name" value="PROTEIN_KINASE_ST"/>
    <property type="match status" value="1"/>
</dbReference>
<evidence type="ECO:0000313" key="8">
    <source>
        <dbReference type="Proteomes" id="UP001479436"/>
    </source>
</evidence>
<keyword evidence="7" id="KW-0808">Transferase</keyword>
<evidence type="ECO:0000256" key="3">
    <source>
        <dbReference type="PROSITE-ProRule" id="PRU10141"/>
    </source>
</evidence>
<keyword evidence="8" id="KW-1185">Reference proteome</keyword>
<feature type="domain" description="Protein kinase" evidence="6">
    <location>
        <begin position="20"/>
        <end position="278"/>
    </location>
</feature>
<proteinExistence type="inferred from homology"/>
<keyword evidence="1 3" id="KW-0547">Nucleotide-binding</keyword>
<protein>
    <submittedName>
        <fullName evidence="7">Calmodulin-dependent protein kinase cmk2</fullName>
        <ecNumber evidence="7">2.7.11.17</ecNumber>
    </submittedName>
</protein>
<keyword evidence="7" id="KW-0418">Kinase</keyword>
<dbReference type="CDD" id="cd05117">
    <property type="entry name" value="STKc_CAMK"/>
    <property type="match status" value="1"/>
</dbReference>
<organism evidence="7 8">
    <name type="scientific">Basidiobolus ranarum</name>
    <dbReference type="NCBI Taxonomy" id="34480"/>
    <lineage>
        <taxon>Eukaryota</taxon>
        <taxon>Fungi</taxon>
        <taxon>Fungi incertae sedis</taxon>
        <taxon>Zoopagomycota</taxon>
        <taxon>Entomophthoromycotina</taxon>
        <taxon>Basidiobolomycetes</taxon>
        <taxon>Basidiobolales</taxon>
        <taxon>Basidiobolaceae</taxon>
        <taxon>Basidiobolus</taxon>
    </lineage>
</organism>
<evidence type="ECO:0000256" key="5">
    <source>
        <dbReference type="SAM" id="MobiDB-lite"/>
    </source>
</evidence>
<gene>
    <name evidence="7" type="primary">CMK2_2</name>
    <name evidence="7" type="ORF">K7432_009794</name>
</gene>
<dbReference type="InterPro" id="IPR011009">
    <property type="entry name" value="Kinase-like_dom_sf"/>
</dbReference>